<evidence type="ECO:0000313" key="2">
    <source>
        <dbReference type="Proteomes" id="UP000290289"/>
    </source>
</evidence>
<dbReference type="AlphaFoldDB" id="A0A498HDW7"/>
<dbReference type="EMBL" id="RDQH01000343">
    <property type="protein sequence ID" value="RXH69648.1"/>
    <property type="molecule type" value="Genomic_DNA"/>
</dbReference>
<comment type="caution">
    <text evidence="1">The sequence shown here is derived from an EMBL/GenBank/DDBJ whole genome shotgun (WGS) entry which is preliminary data.</text>
</comment>
<gene>
    <name evidence="1" type="ORF">DVH24_037432</name>
</gene>
<keyword evidence="2" id="KW-1185">Reference proteome</keyword>
<accession>A0A498HDW7</accession>
<sequence>MTLSERITEKEEFNNEYFESLLMQFRLFYEGCAMKGTFLVNKKVSFLSYLSSNMSSNPISEHLFRR</sequence>
<name>A0A498HDW7_MALDO</name>
<protein>
    <submittedName>
        <fullName evidence="1">Uncharacterized protein</fullName>
    </submittedName>
</protein>
<organism evidence="1 2">
    <name type="scientific">Malus domestica</name>
    <name type="common">Apple</name>
    <name type="synonym">Pyrus malus</name>
    <dbReference type="NCBI Taxonomy" id="3750"/>
    <lineage>
        <taxon>Eukaryota</taxon>
        <taxon>Viridiplantae</taxon>
        <taxon>Streptophyta</taxon>
        <taxon>Embryophyta</taxon>
        <taxon>Tracheophyta</taxon>
        <taxon>Spermatophyta</taxon>
        <taxon>Magnoliopsida</taxon>
        <taxon>eudicotyledons</taxon>
        <taxon>Gunneridae</taxon>
        <taxon>Pentapetalae</taxon>
        <taxon>rosids</taxon>
        <taxon>fabids</taxon>
        <taxon>Rosales</taxon>
        <taxon>Rosaceae</taxon>
        <taxon>Amygdaloideae</taxon>
        <taxon>Maleae</taxon>
        <taxon>Malus</taxon>
    </lineage>
</organism>
<proteinExistence type="predicted"/>
<reference evidence="1 2" key="1">
    <citation type="submission" date="2018-10" db="EMBL/GenBank/DDBJ databases">
        <title>A high-quality apple genome assembly.</title>
        <authorList>
            <person name="Hu J."/>
        </authorList>
    </citation>
    <scope>NUCLEOTIDE SEQUENCE [LARGE SCALE GENOMIC DNA]</scope>
    <source>
        <strain evidence="2">cv. HFTH1</strain>
        <tissue evidence="1">Young leaf</tissue>
    </source>
</reference>
<evidence type="ECO:0000313" key="1">
    <source>
        <dbReference type="EMBL" id="RXH69648.1"/>
    </source>
</evidence>
<dbReference type="Gramene" id="mRNA:MD17G0002100">
    <property type="protein sequence ID" value="mRNA:MD17G0002100"/>
    <property type="gene ID" value="MD17G0002100"/>
</dbReference>
<dbReference type="Proteomes" id="UP000290289">
    <property type="component" value="Chromosome 17"/>
</dbReference>